<dbReference type="EC" id="2.1.3.-" evidence="3"/>
<dbReference type="GO" id="GO:1904047">
    <property type="term" value="F:S-adenosyl-L-methionine binding"/>
    <property type="evidence" value="ECO:0007669"/>
    <property type="project" value="UniProtKB-UniRule"/>
</dbReference>
<evidence type="ECO:0000256" key="2">
    <source>
        <dbReference type="ARBA" id="ARBA00022691"/>
    </source>
</evidence>
<dbReference type="KEGG" id="hty:BN2458_PEG1060"/>
<reference evidence="7" key="1">
    <citation type="submission" date="2015-11" db="EMBL/GenBank/DDBJ databases">
        <authorList>
            <person name="Anvar S.Y."/>
        </authorList>
    </citation>
    <scope>NUCLEOTIDE SEQUENCE [LARGE SCALE GENOMIC DNA]</scope>
</reference>
<comment type="similarity">
    <text evidence="3">Belongs to the class I-like SAM-binding methyltransferase superfamily. Cx-SAM synthase family.</text>
</comment>
<feature type="binding site" evidence="3 4">
    <location>
        <position position="156"/>
    </location>
    <ligand>
        <name>S-adenosyl-L-methionine</name>
        <dbReference type="ChEBI" id="CHEBI:59789"/>
    </ligand>
</feature>
<comment type="function">
    <text evidence="3">Catalyzes the conversion of S-adenosyl-L-methionine (SAM) to carboxy-S-adenosyl-L-methionine (Cx-SAM).</text>
</comment>
<evidence type="ECO:0000313" key="7">
    <source>
        <dbReference type="Proteomes" id="UP000064525"/>
    </source>
</evidence>
<keyword evidence="1 3" id="KW-0808">Transferase</keyword>
<feature type="binding site" evidence="3 4">
    <location>
        <begin position="115"/>
        <end position="116"/>
    </location>
    <ligand>
        <name>S-adenosyl-L-methionine</name>
        <dbReference type="ChEBI" id="CHEBI:59789"/>
    </ligand>
</feature>
<dbReference type="InterPro" id="IPR029063">
    <property type="entry name" value="SAM-dependent_MTases_sf"/>
</dbReference>
<dbReference type="PANTHER" id="PTHR43861">
    <property type="entry name" value="TRANS-ACONITATE 2-METHYLTRANSFERASE-RELATED"/>
    <property type="match status" value="1"/>
</dbReference>
<evidence type="ECO:0000256" key="4">
    <source>
        <dbReference type="PIRSR" id="PIRSR006325-1"/>
    </source>
</evidence>
<dbReference type="SUPFAM" id="SSF53335">
    <property type="entry name" value="S-adenosyl-L-methionine-dependent methyltransferases"/>
    <property type="match status" value="1"/>
</dbReference>
<dbReference type="Pfam" id="PF13649">
    <property type="entry name" value="Methyltransf_25"/>
    <property type="match status" value="1"/>
</dbReference>
<feature type="binding site" evidence="3 4">
    <location>
        <begin position="78"/>
        <end position="80"/>
    </location>
    <ligand>
        <name>S-adenosyl-L-methionine</name>
        <dbReference type="ChEBI" id="CHEBI:59789"/>
    </ligand>
</feature>
<name>A0A0S4PUN6_9HELI</name>
<dbReference type="GO" id="GO:0002098">
    <property type="term" value="P:tRNA wobble uridine modification"/>
    <property type="evidence" value="ECO:0007669"/>
    <property type="project" value="InterPro"/>
</dbReference>
<evidence type="ECO:0000256" key="3">
    <source>
        <dbReference type="HAMAP-Rule" id="MF_01589"/>
    </source>
</evidence>
<sequence>MTNSTIKTRTYKKEAYMKDEIFTQEPNKQFEFDEQVASVFDDMLERSIPHYKEVLGLIVDFCAMNMAECETRRIYDLGSSTGSTLLALHQTLNAQDSSIHSQQVLESNWQLIGIDNSRAMVEKARLKAQAYGVEISFECADLLEYQFESCAAVLANYILQFIRPIQRQSLLQRIYDSLDKGGVLIVSEKMSSPHRILDKQMIERYLRYKREQGYTQGEISKKREALENVLIPFSLEENLTLLRNVGFEYVEVLFKWVNFGTLIAKK</sequence>
<organism evidence="6 7">
    <name type="scientific">Helicobacter typhlonius</name>
    <dbReference type="NCBI Taxonomy" id="76936"/>
    <lineage>
        <taxon>Bacteria</taxon>
        <taxon>Pseudomonadati</taxon>
        <taxon>Campylobacterota</taxon>
        <taxon>Epsilonproteobacteria</taxon>
        <taxon>Campylobacterales</taxon>
        <taxon>Helicobacteraceae</taxon>
        <taxon>Helicobacter</taxon>
    </lineage>
</organism>
<dbReference type="NCBIfam" id="TIGR00740">
    <property type="entry name" value="carboxy-S-adenosyl-L-methionine synthase CmoA"/>
    <property type="match status" value="1"/>
</dbReference>
<feature type="domain" description="Methyltransferase" evidence="5">
    <location>
        <begin position="105"/>
        <end position="182"/>
    </location>
</feature>
<dbReference type="HAMAP" id="MF_01589">
    <property type="entry name" value="Cx_SAM_synthase"/>
    <property type="match status" value="1"/>
</dbReference>
<gene>
    <name evidence="3" type="primary">cmoA</name>
    <name evidence="6" type="ORF">BN2458_PEG1060</name>
</gene>
<dbReference type="PIRSF" id="PIRSF006325">
    <property type="entry name" value="MeTrfase_bac"/>
    <property type="match status" value="1"/>
</dbReference>
<evidence type="ECO:0000256" key="1">
    <source>
        <dbReference type="ARBA" id="ARBA00022679"/>
    </source>
</evidence>
<dbReference type="PATRIC" id="fig|76936.10.peg.1035"/>
<dbReference type="EMBL" id="LN907858">
    <property type="protein sequence ID" value="CUU39945.1"/>
    <property type="molecule type" value="Genomic_DNA"/>
</dbReference>
<feature type="binding site" evidence="3">
    <location>
        <position position="223"/>
    </location>
    <ligand>
        <name>S-adenosyl-L-methionine</name>
        <dbReference type="ChEBI" id="CHEBI:59789"/>
    </ligand>
</feature>
<evidence type="ECO:0000259" key="5">
    <source>
        <dbReference type="Pfam" id="PF13649"/>
    </source>
</evidence>
<feature type="binding site" evidence="3">
    <location>
        <begin position="141"/>
        <end position="142"/>
    </location>
    <ligand>
        <name>S-adenosyl-L-methionine</name>
        <dbReference type="ChEBI" id="CHEBI:59789"/>
    </ligand>
</feature>
<dbReference type="CDD" id="cd02440">
    <property type="entry name" value="AdoMet_MTases"/>
    <property type="match status" value="1"/>
</dbReference>
<dbReference type="InterPro" id="IPR041698">
    <property type="entry name" value="Methyltransf_25"/>
</dbReference>
<comment type="catalytic activity">
    <reaction evidence="3">
        <text>prephenate + S-adenosyl-L-methionine = carboxy-S-adenosyl-L-methionine + 3-phenylpyruvate + H2O</text>
        <dbReference type="Rhea" id="RHEA:51692"/>
        <dbReference type="ChEBI" id="CHEBI:15377"/>
        <dbReference type="ChEBI" id="CHEBI:18005"/>
        <dbReference type="ChEBI" id="CHEBI:29934"/>
        <dbReference type="ChEBI" id="CHEBI:59789"/>
        <dbReference type="ChEBI" id="CHEBI:134278"/>
    </reaction>
</comment>
<dbReference type="GO" id="GO:0016743">
    <property type="term" value="F:carboxyl- or carbamoyltransferase activity"/>
    <property type="evidence" value="ECO:0007669"/>
    <property type="project" value="UniProtKB-UniRule"/>
</dbReference>
<protein>
    <recommendedName>
        <fullName evidence="3">Carboxy-S-adenosyl-L-methionine synthase</fullName>
        <shortName evidence="3">Cx-SAM synthase</shortName>
        <ecNumber evidence="3">2.1.3.-</ecNumber>
    </recommendedName>
</protein>
<dbReference type="InterPro" id="IPR005271">
    <property type="entry name" value="CmoA"/>
</dbReference>
<dbReference type="PANTHER" id="PTHR43861:SF2">
    <property type="entry name" value="CARBOXY-S-ADENOSYL-L-METHIONINE SYNTHASE"/>
    <property type="match status" value="1"/>
</dbReference>
<feature type="binding site" evidence="3 4">
    <location>
        <position position="51"/>
    </location>
    <ligand>
        <name>S-adenosyl-L-methionine</name>
        <dbReference type="ChEBI" id="CHEBI:59789"/>
    </ligand>
</feature>
<dbReference type="Proteomes" id="UP000064525">
    <property type="component" value="Chromosome I"/>
</dbReference>
<evidence type="ECO:0000313" key="6">
    <source>
        <dbReference type="EMBL" id="CUU39945.1"/>
    </source>
</evidence>
<keyword evidence="2 3" id="KW-0949">S-adenosyl-L-methionine</keyword>
<proteinExistence type="inferred from homology"/>
<dbReference type="AlphaFoldDB" id="A0A0S4PUN6"/>
<dbReference type="Gene3D" id="3.40.50.150">
    <property type="entry name" value="Vaccinia Virus protein VP39"/>
    <property type="match status" value="1"/>
</dbReference>
<accession>A0A0S4PUN6</accession>